<evidence type="ECO:0000313" key="2">
    <source>
        <dbReference type="EMBL" id="NVN19435.1"/>
    </source>
</evidence>
<proteinExistence type="predicted"/>
<accession>A0A850NM25</accession>
<gene>
    <name evidence="2" type="ORF">GUA46_13880</name>
</gene>
<evidence type="ECO:0000256" key="1">
    <source>
        <dbReference type="SAM" id="MobiDB-lite"/>
    </source>
</evidence>
<organism evidence="2 3">
    <name type="scientific">Flagellimonas chongwuensis</name>
    <dbReference type="NCBI Taxonomy" id="2697365"/>
    <lineage>
        <taxon>Bacteria</taxon>
        <taxon>Pseudomonadati</taxon>
        <taxon>Bacteroidota</taxon>
        <taxon>Flavobacteriia</taxon>
        <taxon>Flavobacteriales</taxon>
        <taxon>Flavobacteriaceae</taxon>
        <taxon>Flagellimonas</taxon>
    </lineage>
</organism>
<reference evidence="2 3" key="1">
    <citation type="submission" date="2020-01" db="EMBL/GenBank/DDBJ databases">
        <title>Draft Genome Analysis of Muricauda sp. HICW Isolated from coastal seawater of PR China.</title>
        <authorList>
            <person name="Chen M.-X."/>
        </authorList>
    </citation>
    <scope>NUCLEOTIDE SEQUENCE [LARGE SCALE GENOMIC DNA]</scope>
    <source>
        <strain evidence="2 3">HICW</strain>
    </source>
</reference>
<evidence type="ECO:0000313" key="3">
    <source>
        <dbReference type="Proteomes" id="UP000558089"/>
    </source>
</evidence>
<name>A0A850NM25_9FLAO</name>
<dbReference type="AlphaFoldDB" id="A0A850NM25"/>
<sequence>MDSFKKIKNDTLEFLIQQGFPKPSLIKVISKGRFNIFPCIENICTTKRKKLEEVSIDVDRLLAELTPFKLRLQELNVDHKDYPPTKQSKKKKLLKKGREDSTYKKSIVRILEKEGLNKKQLNELSKIRKSKALNAYILKNLPEQVLPLAKAGILITRESPRIKSSNKVRYSKNELVRKKYGKGPRKKKNKSSTEETNTPKKFHPYTKIIYTPMGNKR</sequence>
<keyword evidence="3" id="KW-1185">Reference proteome</keyword>
<dbReference type="EMBL" id="WYET01000007">
    <property type="protein sequence ID" value="NVN19435.1"/>
    <property type="molecule type" value="Genomic_DNA"/>
</dbReference>
<dbReference type="Proteomes" id="UP000558089">
    <property type="component" value="Unassembled WGS sequence"/>
</dbReference>
<protein>
    <submittedName>
        <fullName evidence="2">Uncharacterized protein</fullName>
    </submittedName>
</protein>
<dbReference type="RefSeq" id="WP_176620994.1">
    <property type="nucleotide sequence ID" value="NZ_WYET01000007.1"/>
</dbReference>
<feature type="compositionally biased region" description="Basic residues" evidence="1">
    <location>
        <begin position="178"/>
        <end position="190"/>
    </location>
</feature>
<feature type="region of interest" description="Disordered" evidence="1">
    <location>
        <begin position="164"/>
        <end position="217"/>
    </location>
</feature>
<comment type="caution">
    <text evidence="2">The sequence shown here is derived from an EMBL/GenBank/DDBJ whole genome shotgun (WGS) entry which is preliminary data.</text>
</comment>